<evidence type="ECO:0000256" key="1">
    <source>
        <dbReference type="SAM" id="SignalP"/>
    </source>
</evidence>
<gene>
    <name evidence="3" type="ORF">NECAME_09097</name>
</gene>
<evidence type="ECO:0000259" key="2">
    <source>
        <dbReference type="PROSITE" id="PS50234"/>
    </source>
</evidence>
<sequence length="300" mass="33713">MQLRQPYVHVTIFFVAVLATVYSQTTPLFPVACELNVLIVLDRSDSVKGGFNKSRKFVIDVSEELQIGPLKHRVAMVVYSGPSYRREIFPWNFAKNNEEFVRITNGLRAIGCELDLVLVMDFSTTTDPIIRFYKELAQKLISALKIGPHYTQVAVVTFATVGKTRTKFNLKRYKTQPEVLHAIAQLETSGGTTAIGAGIKEGIKQTSEKEGARPGIATRVMIVFTDGWSNKGPEPEDIAREAVSQGFELYSVSYTKKVADAVTVNHSMLESIAQDMQHIYTDNNFEQLIEKVRRRNLKCM</sequence>
<proteinExistence type="predicted"/>
<feature type="domain" description="VWFA" evidence="2">
    <location>
        <begin position="115"/>
        <end position="297"/>
    </location>
</feature>
<dbReference type="PANTHER" id="PTHR24020">
    <property type="entry name" value="COLLAGEN ALPHA"/>
    <property type="match status" value="1"/>
</dbReference>
<keyword evidence="4" id="KW-1185">Reference proteome</keyword>
<dbReference type="PROSITE" id="PS50234">
    <property type="entry name" value="VWFA"/>
    <property type="match status" value="2"/>
</dbReference>
<dbReference type="InterPro" id="IPR002035">
    <property type="entry name" value="VWF_A"/>
</dbReference>
<dbReference type="Proteomes" id="UP000053676">
    <property type="component" value="Unassembled WGS sequence"/>
</dbReference>
<organism evidence="3 4">
    <name type="scientific">Necator americanus</name>
    <name type="common">Human hookworm</name>
    <dbReference type="NCBI Taxonomy" id="51031"/>
    <lineage>
        <taxon>Eukaryota</taxon>
        <taxon>Metazoa</taxon>
        <taxon>Ecdysozoa</taxon>
        <taxon>Nematoda</taxon>
        <taxon>Chromadorea</taxon>
        <taxon>Rhabditida</taxon>
        <taxon>Rhabditina</taxon>
        <taxon>Rhabditomorpha</taxon>
        <taxon>Strongyloidea</taxon>
        <taxon>Ancylostomatidae</taxon>
        <taxon>Bunostominae</taxon>
        <taxon>Necator</taxon>
    </lineage>
</organism>
<dbReference type="PANTHER" id="PTHR24020:SF84">
    <property type="entry name" value="VWFA DOMAIN-CONTAINING PROTEIN"/>
    <property type="match status" value="1"/>
</dbReference>
<feature type="domain" description="VWFA" evidence="2">
    <location>
        <begin position="36"/>
        <end position="108"/>
    </location>
</feature>
<dbReference type="InterPro" id="IPR050525">
    <property type="entry name" value="ECM_Assembly_Org"/>
</dbReference>
<dbReference type="OrthoDB" id="6132182at2759"/>
<evidence type="ECO:0000313" key="4">
    <source>
        <dbReference type="Proteomes" id="UP000053676"/>
    </source>
</evidence>
<name>W2TFZ2_NECAM</name>
<feature type="signal peptide" evidence="1">
    <location>
        <begin position="1"/>
        <end position="23"/>
    </location>
</feature>
<accession>W2TFZ2</accession>
<dbReference type="SMART" id="SM00327">
    <property type="entry name" value="VWA"/>
    <property type="match status" value="1"/>
</dbReference>
<dbReference type="Pfam" id="PF00092">
    <property type="entry name" value="VWA"/>
    <property type="match status" value="2"/>
</dbReference>
<dbReference type="InterPro" id="IPR036465">
    <property type="entry name" value="vWFA_dom_sf"/>
</dbReference>
<dbReference type="SUPFAM" id="SSF53300">
    <property type="entry name" value="vWA-like"/>
    <property type="match status" value="2"/>
</dbReference>
<dbReference type="STRING" id="51031.W2TFZ2"/>
<evidence type="ECO:0000313" key="3">
    <source>
        <dbReference type="EMBL" id="ETN80514.1"/>
    </source>
</evidence>
<dbReference type="KEGG" id="nai:NECAME_09097"/>
<protein>
    <submittedName>
        <fullName evidence="3">von Willebrand factor type A domain protein</fullName>
    </submittedName>
</protein>
<dbReference type="AlphaFoldDB" id="W2TFZ2"/>
<keyword evidence="1" id="KW-0732">Signal</keyword>
<dbReference type="Gene3D" id="3.40.50.410">
    <property type="entry name" value="von Willebrand factor, type A domain"/>
    <property type="match status" value="2"/>
</dbReference>
<reference evidence="4" key="1">
    <citation type="journal article" date="2014" name="Nat. Genet.">
        <title>Genome of the human hookworm Necator americanus.</title>
        <authorList>
            <person name="Tang Y.T."/>
            <person name="Gao X."/>
            <person name="Rosa B.A."/>
            <person name="Abubucker S."/>
            <person name="Hallsworth-Pepin K."/>
            <person name="Martin J."/>
            <person name="Tyagi R."/>
            <person name="Heizer E."/>
            <person name="Zhang X."/>
            <person name="Bhonagiri-Palsikar V."/>
            <person name="Minx P."/>
            <person name="Warren W.C."/>
            <person name="Wang Q."/>
            <person name="Zhan B."/>
            <person name="Hotez P.J."/>
            <person name="Sternberg P.W."/>
            <person name="Dougall A."/>
            <person name="Gaze S.T."/>
            <person name="Mulvenna J."/>
            <person name="Sotillo J."/>
            <person name="Ranganathan S."/>
            <person name="Rabelo E.M."/>
            <person name="Wilson R.K."/>
            <person name="Felgner P.L."/>
            <person name="Bethony J."/>
            <person name="Hawdon J.M."/>
            <person name="Gasser R.B."/>
            <person name="Loukas A."/>
            <person name="Mitreva M."/>
        </authorList>
    </citation>
    <scope>NUCLEOTIDE SEQUENCE [LARGE SCALE GENOMIC DNA]</scope>
</reference>
<dbReference type="OMA" id="ALKIGPH"/>
<feature type="chain" id="PRO_5004825084" evidence="1">
    <location>
        <begin position="24"/>
        <end position="300"/>
    </location>
</feature>
<dbReference type="EMBL" id="KI659063">
    <property type="protein sequence ID" value="ETN80514.1"/>
    <property type="molecule type" value="Genomic_DNA"/>
</dbReference>